<proteinExistence type="predicted"/>
<dbReference type="AlphaFoldDB" id="K0TMP5"/>
<keyword evidence="3" id="KW-1185">Reference proteome</keyword>
<sequence>MDAKRLFDVAAIASTLGGVFLLLDGGSSSRHQPLMAIDLSTGNFNSSNHDDFFEQFSIDEGQPTHHAVDVVSPYEEDPAQNDNHYDYYNENRAMEQETPRQQPVDVGDAAEWYGPHSHLATPVIVNSWESDGKGGIVYSLIHADSRQEIPSMIDSSYVYRYEPYPDGTDALCTLDQGLRKKPTSSPCRVVQHMMSPKATSGITKGRSFATYQVTYVNVSGENVEIYLPFASVLRVLKKPSLAVTVAVTLQGGALVRIGGHGSIELQEGVLEHSPKLNLGDNLLAKSRVWEGRPARGPPSSDIATISIAPAVQDRTPLPPSAAFLTRLTSSHARRALCGLCGGVPVDFDEPSSRNSRPEGGSGPDRRGPTTPIAPSPRRRTGSVRPKSLPAHAIDTECRVRRRSTDVGPSGRRPPSRPGPDPLRVGEPDAEAAAPHPA</sequence>
<dbReference type="EMBL" id="AGNL01005198">
    <property type="protein sequence ID" value="EJK72862.1"/>
    <property type="molecule type" value="Genomic_DNA"/>
</dbReference>
<organism evidence="2 3">
    <name type="scientific">Thalassiosira oceanica</name>
    <name type="common">Marine diatom</name>
    <dbReference type="NCBI Taxonomy" id="159749"/>
    <lineage>
        <taxon>Eukaryota</taxon>
        <taxon>Sar</taxon>
        <taxon>Stramenopiles</taxon>
        <taxon>Ochrophyta</taxon>
        <taxon>Bacillariophyta</taxon>
        <taxon>Coscinodiscophyceae</taxon>
        <taxon>Thalassiosirophycidae</taxon>
        <taxon>Thalassiosirales</taxon>
        <taxon>Thalassiosiraceae</taxon>
        <taxon>Thalassiosira</taxon>
    </lineage>
</organism>
<dbReference type="Proteomes" id="UP000266841">
    <property type="component" value="Unassembled WGS sequence"/>
</dbReference>
<name>K0TMP5_THAOC</name>
<evidence type="ECO:0000313" key="2">
    <source>
        <dbReference type="EMBL" id="EJK72862.1"/>
    </source>
</evidence>
<feature type="region of interest" description="Disordered" evidence="1">
    <location>
        <begin position="343"/>
        <end position="437"/>
    </location>
</feature>
<gene>
    <name evidence="2" type="ORF">THAOC_05563</name>
</gene>
<feature type="compositionally biased region" description="Basic and acidic residues" evidence="1">
    <location>
        <begin position="393"/>
        <end position="404"/>
    </location>
</feature>
<reference evidence="2 3" key="1">
    <citation type="journal article" date="2012" name="Genome Biol.">
        <title>Genome and low-iron response of an oceanic diatom adapted to chronic iron limitation.</title>
        <authorList>
            <person name="Lommer M."/>
            <person name="Specht M."/>
            <person name="Roy A.S."/>
            <person name="Kraemer L."/>
            <person name="Andreson R."/>
            <person name="Gutowska M.A."/>
            <person name="Wolf J."/>
            <person name="Bergner S.V."/>
            <person name="Schilhabel M.B."/>
            <person name="Klostermeier U.C."/>
            <person name="Beiko R.G."/>
            <person name="Rosenstiel P."/>
            <person name="Hippler M."/>
            <person name="Laroche J."/>
        </authorList>
    </citation>
    <scope>NUCLEOTIDE SEQUENCE [LARGE SCALE GENOMIC DNA]</scope>
    <source>
        <strain evidence="2 3">CCMP1005</strain>
    </source>
</reference>
<evidence type="ECO:0000313" key="3">
    <source>
        <dbReference type="Proteomes" id="UP000266841"/>
    </source>
</evidence>
<comment type="caution">
    <text evidence="2">The sequence shown here is derived from an EMBL/GenBank/DDBJ whole genome shotgun (WGS) entry which is preliminary data.</text>
</comment>
<evidence type="ECO:0000256" key="1">
    <source>
        <dbReference type="SAM" id="MobiDB-lite"/>
    </source>
</evidence>
<accession>K0TMP5</accession>
<protein>
    <submittedName>
        <fullName evidence="2">Uncharacterized protein</fullName>
    </submittedName>
</protein>